<keyword evidence="11" id="KW-1185">Reference proteome</keyword>
<dbReference type="InterPro" id="IPR015943">
    <property type="entry name" value="WD40/YVTN_repeat-like_dom_sf"/>
</dbReference>
<evidence type="ECO:0000256" key="6">
    <source>
        <dbReference type="ARBA" id="ARBA00039131"/>
    </source>
</evidence>
<reference evidence="12" key="1">
    <citation type="submission" date="2017-02" db="UniProtKB">
        <authorList>
            <consortium name="WormBaseParasite"/>
        </authorList>
    </citation>
    <scope>IDENTIFICATION</scope>
</reference>
<evidence type="ECO:0000256" key="2">
    <source>
        <dbReference type="ARBA" id="ARBA00022574"/>
    </source>
</evidence>
<evidence type="ECO:0000313" key="11">
    <source>
        <dbReference type="Proteomes" id="UP000274756"/>
    </source>
</evidence>
<dbReference type="Proteomes" id="UP000038040">
    <property type="component" value="Unplaced"/>
</dbReference>
<dbReference type="AlphaFoldDB" id="A0A0N4U2E9"/>
<keyword evidence="3" id="KW-0677">Repeat</keyword>
<dbReference type="STRING" id="318479.A0A0N4U2E9"/>
<comment type="similarity">
    <text evidence="5">Belongs to the DPH7 family.</text>
</comment>
<evidence type="ECO:0000256" key="8">
    <source>
        <dbReference type="PROSITE-ProRule" id="PRU00221"/>
    </source>
</evidence>
<evidence type="ECO:0000313" key="10">
    <source>
        <dbReference type="Proteomes" id="UP000038040"/>
    </source>
</evidence>
<dbReference type="Proteomes" id="UP000274756">
    <property type="component" value="Unassembled WGS sequence"/>
</dbReference>
<keyword evidence="2 8" id="KW-0853">WD repeat</keyword>
<evidence type="ECO:0000256" key="5">
    <source>
        <dbReference type="ARBA" id="ARBA00038092"/>
    </source>
</evidence>
<comment type="catalytic activity">
    <reaction evidence="7">
        <text>diphthine methyl ester-[translation elongation factor 2] + H2O = diphthine-[translation elongation factor 2] + methanol + H(+)</text>
        <dbReference type="Rhea" id="RHEA:42656"/>
        <dbReference type="Rhea" id="RHEA-COMP:10172"/>
        <dbReference type="Rhea" id="RHEA-COMP:10173"/>
        <dbReference type="ChEBI" id="CHEBI:15377"/>
        <dbReference type="ChEBI" id="CHEBI:15378"/>
        <dbReference type="ChEBI" id="CHEBI:17790"/>
        <dbReference type="ChEBI" id="CHEBI:79005"/>
        <dbReference type="ChEBI" id="CHEBI:82696"/>
        <dbReference type="EC" id="3.1.1.97"/>
    </reaction>
</comment>
<dbReference type="SMART" id="SM00320">
    <property type="entry name" value="WD40"/>
    <property type="match status" value="2"/>
</dbReference>
<evidence type="ECO:0000313" key="12">
    <source>
        <dbReference type="WBParaSite" id="DME_0000085001-mRNA-1"/>
    </source>
</evidence>
<dbReference type="InterPro" id="IPR052415">
    <property type="entry name" value="Diphthine_MTase"/>
</dbReference>
<dbReference type="GO" id="GO:0017183">
    <property type="term" value="P:protein histidyl modification to diphthamide"/>
    <property type="evidence" value="ECO:0007669"/>
    <property type="project" value="TreeGrafter"/>
</dbReference>
<dbReference type="EMBL" id="UYYG01001151">
    <property type="protein sequence ID" value="VDN55237.1"/>
    <property type="molecule type" value="Genomic_DNA"/>
</dbReference>
<dbReference type="InterPro" id="IPR001680">
    <property type="entry name" value="WD40_rpt"/>
</dbReference>
<dbReference type="PROSITE" id="PS00678">
    <property type="entry name" value="WD_REPEATS_1"/>
    <property type="match status" value="1"/>
</dbReference>
<sequence>MLKNCNSKFVVIPEKPTGIDFTDPSNTSYIVSTYELKNATRRSGSFYIINENFLVCKYIPMTAGIFRFKVSLERGELYAALANGCLTCMQLSANNTVDILISNNVILLCVSVCENMALTTDNHGFIHTIDLTTGKKESFLGHSLPYTKEPCEVWNAIWCGNSGAILSGGEDGLLKLWDTRCANRLIDINQSHTSGVIFLDTENEFQIISGSYDEHIRRIDIRMFHDTHCEQKLGGGVWNIRKIPGSQYIISCMYGGWAVVNSETFSILNSNSDIGSFLLYDALYNNKLSSIISCTFNNYSVNCDYL</sequence>
<keyword evidence="4" id="KW-0378">Hydrolase</keyword>
<dbReference type="GO" id="GO:0005737">
    <property type="term" value="C:cytoplasm"/>
    <property type="evidence" value="ECO:0007669"/>
    <property type="project" value="TreeGrafter"/>
</dbReference>
<evidence type="ECO:0000256" key="4">
    <source>
        <dbReference type="ARBA" id="ARBA00022801"/>
    </source>
</evidence>
<organism evidence="10 12">
    <name type="scientific">Dracunculus medinensis</name>
    <name type="common">Guinea worm</name>
    <dbReference type="NCBI Taxonomy" id="318479"/>
    <lineage>
        <taxon>Eukaryota</taxon>
        <taxon>Metazoa</taxon>
        <taxon>Ecdysozoa</taxon>
        <taxon>Nematoda</taxon>
        <taxon>Chromadorea</taxon>
        <taxon>Rhabditida</taxon>
        <taxon>Spirurina</taxon>
        <taxon>Dracunculoidea</taxon>
        <taxon>Dracunculidae</taxon>
        <taxon>Dracunculus</taxon>
    </lineage>
</organism>
<name>A0A0N4U2E9_DRAME</name>
<dbReference type="PROSITE" id="PS50082">
    <property type="entry name" value="WD_REPEATS_2"/>
    <property type="match status" value="1"/>
</dbReference>
<dbReference type="OrthoDB" id="1930760at2759"/>
<dbReference type="GO" id="GO:0061685">
    <property type="term" value="F:diphthine methylesterase activity"/>
    <property type="evidence" value="ECO:0007669"/>
    <property type="project" value="UniProtKB-EC"/>
</dbReference>
<evidence type="ECO:0000313" key="9">
    <source>
        <dbReference type="EMBL" id="VDN55237.1"/>
    </source>
</evidence>
<dbReference type="PANTHER" id="PTHR46042">
    <property type="entry name" value="DIPHTHINE METHYLTRANSFERASE"/>
    <property type="match status" value="1"/>
</dbReference>
<feature type="repeat" description="WD" evidence="8">
    <location>
        <begin position="165"/>
        <end position="187"/>
    </location>
</feature>
<dbReference type="SUPFAM" id="SSF50978">
    <property type="entry name" value="WD40 repeat-like"/>
    <property type="match status" value="1"/>
</dbReference>
<reference evidence="9 11" key="2">
    <citation type="submission" date="2018-11" db="EMBL/GenBank/DDBJ databases">
        <authorList>
            <consortium name="Pathogen Informatics"/>
        </authorList>
    </citation>
    <scope>NUCLEOTIDE SEQUENCE [LARGE SCALE GENOMIC DNA]</scope>
</reference>
<evidence type="ECO:0000256" key="7">
    <source>
        <dbReference type="ARBA" id="ARBA00047551"/>
    </source>
</evidence>
<dbReference type="InterPro" id="IPR019775">
    <property type="entry name" value="WD40_repeat_CS"/>
</dbReference>
<dbReference type="PANTHER" id="PTHR46042:SF1">
    <property type="entry name" value="DIPHTHINE METHYLTRANSFERASE"/>
    <property type="match status" value="1"/>
</dbReference>
<evidence type="ECO:0000256" key="3">
    <source>
        <dbReference type="ARBA" id="ARBA00022737"/>
    </source>
</evidence>
<evidence type="ECO:0000256" key="1">
    <source>
        <dbReference type="ARBA" id="ARBA00005156"/>
    </source>
</evidence>
<gene>
    <name evidence="9" type="ORF">DME_LOCUS5210</name>
</gene>
<dbReference type="WBParaSite" id="DME_0000085001-mRNA-1">
    <property type="protein sequence ID" value="DME_0000085001-mRNA-1"/>
    <property type="gene ID" value="DME_0000085001"/>
</dbReference>
<dbReference type="InterPro" id="IPR036322">
    <property type="entry name" value="WD40_repeat_dom_sf"/>
</dbReference>
<comment type="pathway">
    <text evidence="1">Protein modification; peptidyl-diphthamide biosynthesis.</text>
</comment>
<dbReference type="EC" id="3.1.1.97" evidence="6"/>
<proteinExistence type="inferred from homology"/>
<accession>A0A0N4U2E9</accession>
<dbReference type="Gene3D" id="2.130.10.10">
    <property type="entry name" value="YVTN repeat-like/Quinoprotein amine dehydrogenase"/>
    <property type="match status" value="1"/>
</dbReference>
<protein>
    <recommendedName>
        <fullName evidence="6">methylated diphthine methylhydrolase</fullName>
        <ecNumber evidence="6">3.1.1.97</ecNumber>
    </recommendedName>
</protein>